<dbReference type="STRING" id="28094.SAMN06295900_11611"/>
<dbReference type="Gene3D" id="1.10.1200.10">
    <property type="entry name" value="ACP-like"/>
    <property type="match status" value="1"/>
</dbReference>
<proteinExistence type="predicted"/>
<evidence type="ECO:0000313" key="2">
    <source>
        <dbReference type="EMBL" id="SMF69988.1"/>
    </source>
</evidence>
<dbReference type="InterPro" id="IPR036736">
    <property type="entry name" value="ACP-like_sf"/>
</dbReference>
<dbReference type="AlphaFoldDB" id="A0A1X7GHX1"/>
<protein>
    <submittedName>
        <fullName evidence="2">Acyl carrier protein</fullName>
    </submittedName>
</protein>
<evidence type="ECO:0000259" key="1">
    <source>
        <dbReference type="PROSITE" id="PS50075"/>
    </source>
</evidence>
<dbReference type="SUPFAM" id="SSF47336">
    <property type="entry name" value="ACP-like"/>
    <property type="match status" value="1"/>
</dbReference>
<dbReference type="GeneID" id="95551997"/>
<reference evidence="3" key="1">
    <citation type="submission" date="2017-04" db="EMBL/GenBank/DDBJ databases">
        <authorList>
            <person name="Varghese N."/>
            <person name="Submissions S."/>
        </authorList>
    </citation>
    <scope>NUCLEOTIDE SEQUENCE [LARGE SCALE GENOMIC DNA]</scope>
    <source>
        <strain evidence="3">Ballard 720</strain>
    </source>
</reference>
<name>A0A1X7GHX1_TRICW</name>
<dbReference type="Pfam" id="PF00550">
    <property type="entry name" value="PP-binding"/>
    <property type="match status" value="1"/>
</dbReference>
<dbReference type="InterPro" id="IPR009081">
    <property type="entry name" value="PP-bd_ACP"/>
</dbReference>
<feature type="domain" description="Carrier" evidence="1">
    <location>
        <begin position="2"/>
        <end position="80"/>
    </location>
</feature>
<dbReference type="RefSeq" id="WP_158243566.1">
    <property type="nucleotide sequence ID" value="NZ_BSQD01000014.1"/>
</dbReference>
<dbReference type="PROSITE" id="PS50075">
    <property type="entry name" value="CARRIER"/>
    <property type="match status" value="1"/>
</dbReference>
<accession>A0A1X7GHX1</accession>
<sequence>MSNQIATLETVIDILSRSLRRAERLGADSDIFALGADSMVMMSVVAQLEERFDIEFAPEDLVKEALGSPHAIATLLVEKYDVTSRPA</sequence>
<dbReference type="Proteomes" id="UP000192911">
    <property type="component" value="Unassembled WGS sequence"/>
</dbReference>
<dbReference type="EMBL" id="FXAH01000016">
    <property type="protein sequence ID" value="SMF69988.1"/>
    <property type="molecule type" value="Genomic_DNA"/>
</dbReference>
<keyword evidence="3" id="KW-1185">Reference proteome</keyword>
<gene>
    <name evidence="2" type="ORF">SAMN06295900_11611</name>
</gene>
<evidence type="ECO:0000313" key="3">
    <source>
        <dbReference type="Proteomes" id="UP000192911"/>
    </source>
</evidence>
<organism evidence="2 3">
    <name type="scientific">Trinickia caryophylli</name>
    <name type="common">Paraburkholderia caryophylli</name>
    <dbReference type="NCBI Taxonomy" id="28094"/>
    <lineage>
        <taxon>Bacteria</taxon>
        <taxon>Pseudomonadati</taxon>
        <taxon>Pseudomonadota</taxon>
        <taxon>Betaproteobacteria</taxon>
        <taxon>Burkholderiales</taxon>
        <taxon>Burkholderiaceae</taxon>
        <taxon>Trinickia</taxon>
    </lineage>
</organism>